<feature type="compositionally biased region" description="Gly residues" evidence="2">
    <location>
        <begin position="187"/>
        <end position="196"/>
    </location>
</feature>
<evidence type="ECO:0000256" key="1">
    <source>
        <dbReference type="ARBA" id="ARBA00022737"/>
    </source>
</evidence>
<protein>
    <recommendedName>
        <fullName evidence="4">Nematode cuticle collagen N-terminal domain-containing protein</fullName>
    </recommendedName>
</protein>
<keyword evidence="1" id="KW-0677">Repeat</keyword>
<evidence type="ECO:0000256" key="2">
    <source>
        <dbReference type="SAM" id="MobiDB-lite"/>
    </source>
</evidence>
<dbReference type="Pfam" id="PF01484">
    <property type="entry name" value="Col_cuticle_N"/>
    <property type="match status" value="1"/>
</dbReference>
<dbReference type="Proteomes" id="UP000298663">
    <property type="component" value="Unassembled WGS sequence"/>
</dbReference>
<feature type="transmembrane region" description="Helical" evidence="3">
    <location>
        <begin position="20"/>
        <end position="44"/>
    </location>
</feature>
<feature type="compositionally biased region" description="Low complexity" evidence="2">
    <location>
        <begin position="170"/>
        <end position="186"/>
    </location>
</feature>
<sequence>MGQTAVVLWKPFEMTQGTNVLVGVASFGSGIVIVACLVAVGVLFQDINALYDEVMDDMDEFKSLANDAWHGMVAAQGIVPSGESAKMELGTIFGRDKRYSQGPSQCQCGPRSSGCPAGPPGPSGRPGDAGSPGDAGKDGSPGAPGVSLVFNNQYNGCIKCPAGPPGPSGPDGAAGPRGPDGHPGMDSMGGGAGRPGPAGPPGDAGAPGLVGAPGAPGNPGADGYRGHSPPGPRGPPGPAGPAGGPGGRGNNGQLGAAGAPGPQGPAGNPGAPGSDGMPGGPGGPGVPGHDAAYCPCPPRNGGGYQGGGSQHRHRSARARI</sequence>
<accession>A0A4U5NBQ5</accession>
<dbReference type="InterPro" id="IPR002486">
    <property type="entry name" value="Col_cuticle_N"/>
</dbReference>
<name>A0A4U5NBQ5_STECR</name>
<dbReference type="AlphaFoldDB" id="A0A4U5NBQ5"/>
<keyword evidence="6" id="KW-1185">Reference proteome</keyword>
<feature type="compositionally biased region" description="Gly residues" evidence="2">
    <location>
        <begin position="300"/>
        <end position="309"/>
    </location>
</feature>
<feature type="compositionally biased region" description="Low complexity" evidence="2">
    <location>
        <begin position="201"/>
        <end position="222"/>
    </location>
</feature>
<feature type="region of interest" description="Disordered" evidence="2">
    <location>
        <begin position="162"/>
        <end position="320"/>
    </location>
</feature>
<feature type="region of interest" description="Disordered" evidence="2">
    <location>
        <begin position="98"/>
        <end position="147"/>
    </location>
</feature>
<feature type="compositionally biased region" description="Gly residues" evidence="2">
    <location>
        <begin position="276"/>
        <end position="286"/>
    </location>
</feature>
<feature type="compositionally biased region" description="Gly residues" evidence="2">
    <location>
        <begin position="240"/>
        <end position="252"/>
    </location>
</feature>
<keyword evidence="3" id="KW-0812">Transmembrane</keyword>
<gene>
    <name evidence="5" type="ORF">L596_014348</name>
</gene>
<proteinExistence type="predicted"/>
<dbReference type="STRING" id="34508.A0A4U5NBQ5"/>
<dbReference type="EMBL" id="AZBU02000004">
    <property type="protein sequence ID" value="TKR80246.1"/>
    <property type="molecule type" value="Genomic_DNA"/>
</dbReference>
<keyword evidence="3" id="KW-1133">Transmembrane helix</keyword>
<evidence type="ECO:0000313" key="5">
    <source>
        <dbReference type="EMBL" id="TKR80246.1"/>
    </source>
</evidence>
<evidence type="ECO:0000256" key="3">
    <source>
        <dbReference type="SAM" id="Phobius"/>
    </source>
</evidence>
<comment type="caution">
    <text evidence="5">The sequence shown here is derived from an EMBL/GenBank/DDBJ whole genome shotgun (WGS) entry which is preliminary data.</text>
</comment>
<dbReference type="PANTHER" id="PTHR24637">
    <property type="entry name" value="COLLAGEN"/>
    <property type="match status" value="1"/>
</dbReference>
<dbReference type="PANTHER" id="PTHR24637:SF236">
    <property type="entry name" value="NEMATODE CUTICLE COLLAGEN N-TERMINAL DOMAIN-CONTAINING PROTEIN"/>
    <property type="match status" value="1"/>
</dbReference>
<feature type="domain" description="Nematode cuticle collagen N-terminal" evidence="4">
    <location>
        <begin position="22"/>
        <end position="72"/>
    </location>
</feature>
<evidence type="ECO:0000313" key="6">
    <source>
        <dbReference type="Proteomes" id="UP000298663"/>
    </source>
</evidence>
<dbReference type="GO" id="GO:0042302">
    <property type="term" value="F:structural constituent of cuticle"/>
    <property type="evidence" value="ECO:0007669"/>
    <property type="project" value="InterPro"/>
</dbReference>
<reference evidence="5 6" key="2">
    <citation type="journal article" date="2019" name="G3 (Bethesda)">
        <title>Hybrid Assembly of the Genome of the Entomopathogenic Nematode Steinernema carpocapsae Identifies the X-Chromosome.</title>
        <authorList>
            <person name="Serra L."/>
            <person name="Macchietto M."/>
            <person name="Macias-Munoz A."/>
            <person name="McGill C.J."/>
            <person name="Rodriguez I.M."/>
            <person name="Rodriguez B."/>
            <person name="Murad R."/>
            <person name="Mortazavi A."/>
        </authorList>
    </citation>
    <scope>NUCLEOTIDE SEQUENCE [LARGE SCALE GENOMIC DNA]</scope>
    <source>
        <strain evidence="5 6">ALL</strain>
    </source>
</reference>
<reference evidence="5 6" key="1">
    <citation type="journal article" date="2015" name="Genome Biol.">
        <title>Comparative genomics of Steinernema reveals deeply conserved gene regulatory networks.</title>
        <authorList>
            <person name="Dillman A.R."/>
            <person name="Macchietto M."/>
            <person name="Porter C.F."/>
            <person name="Rogers A."/>
            <person name="Williams B."/>
            <person name="Antoshechkin I."/>
            <person name="Lee M.M."/>
            <person name="Goodwin Z."/>
            <person name="Lu X."/>
            <person name="Lewis E.E."/>
            <person name="Goodrich-Blair H."/>
            <person name="Stock S.P."/>
            <person name="Adams B.J."/>
            <person name="Sternberg P.W."/>
            <person name="Mortazavi A."/>
        </authorList>
    </citation>
    <scope>NUCLEOTIDE SEQUENCE [LARGE SCALE GENOMIC DNA]</scope>
    <source>
        <strain evidence="5 6">ALL</strain>
    </source>
</reference>
<organism evidence="5 6">
    <name type="scientific">Steinernema carpocapsae</name>
    <name type="common">Entomopathogenic nematode</name>
    <dbReference type="NCBI Taxonomy" id="34508"/>
    <lineage>
        <taxon>Eukaryota</taxon>
        <taxon>Metazoa</taxon>
        <taxon>Ecdysozoa</taxon>
        <taxon>Nematoda</taxon>
        <taxon>Chromadorea</taxon>
        <taxon>Rhabditida</taxon>
        <taxon>Tylenchina</taxon>
        <taxon>Panagrolaimomorpha</taxon>
        <taxon>Strongyloidoidea</taxon>
        <taxon>Steinernematidae</taxon>
        <taxon>Steinernema</taxon>
    </lineage>
</organism>
<feature type="compositionally biased region" description="Pro residues" evidence="2">
    <location>
        <begin position="229"/>
        <end position="239"/>
    </location>
</feature>
<feature type="compositionally biased region" description="Basic residues" evidence="2">
    <location>
        <begin position="310"/>
        <end position="320"/>
    </location>
</feature>
<dbReference type="SMART" id="SM01088">
    <property type="entry name" value="Col_cuticle_N"/>
    <property type="match status" value="1"/>
</dbReference>
<dbReference type="OrthoDB" id="5877493at2759"/>
<evidence type="ECO:0000259" key="4">
    <source>
        <dbReference type="SMART" id="SM01088"/>
    </source>
</evidence>
<keyword evidence="3" id="KW-0472">Membrane</keyword>
<feature type="compositionally biased region" description="Low complexity" evidence="2">
    <location>
        <begin position="125"/>
        <end position="145"/>
    </location>
</feature>
<feature type="compositionally biased region" description="Low complexity" evidence="2">
    <location>
        <begin position="253"/>
        <end position="275"/>
    </location>
</feature>